<evidence type="ECO:0000259" key="2">
    <source>
        <dbReference type="Pfam" id="PF06580"/>
    </source>
</evidence>
<organism evidence="3 4">
    <name type="scientific">Ilyomonas limi</name>
    <dbReference type="NCBI Taxonomy" id="2575867"/>
    <lineage>
        <taxon>Bacteria</taxon>
        <taxon>Pseudomonadati</taxon>
        <taxon>Bacteroidota</taxon>
        <taxon>Chitinophagia</taxon>
        <taxon>Chitinophagales</taxon>
        <taxon>Chitinophagaceae</taxon>
        <taxon>Ilyomonas</taxon>
    </lineage>
</organism>
<dbReference type="EMBL" id="SZQL01000004">
    <property type="protein sequence ID" value="TKK69737.1"/>
    <property type="molecule type" value="Genomic_DNA"/>
</dbReference>
<feature type="transmembrane region" description="Helical" evidence="1">
    <location>
        <begin position="82"/>
        <end position="103"/>
    </location>
</feature>
<keyword evidence="1" id="KW-0812">Transmembrane</keyword>
<comment type="caution">
    <text evidence="3">The sequence shown here is derived from an EMBL/GenBank/DDBJ whole genome shotgun (WGS) entry which is preliminary data.</text>
</comment>
<protein>
    <recommendedName>
        <fullName evidence="2">Signal transduction histidine kinase internal region domain-containing protein</fullName>
    </recommendedName>
</protein>
<feature type="domain" description="Signal transduction histidine kinase internal region" evidence="2">
    <location>
        <begin position="164"/>
        <end position="242"/>
    </location>
</feature>
<dbReference type="RefSeq" id="WP_137260958.1">
    <property type="nucleotide sequence ID" value="NZ_SZQL01000004.1"/>
</dbReference>
<dbReference type="InterPro" id="IPR010559">
    <property type="entry name" value="Sig_transdc_His_kin_internal"/>
</dbReference>
<proteinExistence type="predicted"/>
<dbReference type="PANTHER" id="PTHR34220:SF7">
    <property type="entry name" value="SENSOR HISTIDINE KINASE YPDA"/>
    <property type="match status" value="1"/>
</dbReference>
<gene>
    <name evidence="3" type="ORF">FC093_06500</name>
</gene>
<dbReference type="GO" id="GO:0016020">
    <property type="term" value="C:membrane"/>
    <property type="evidence" value="ECO:0007669"/>
    <property type="project" value="InterPro"/>
</dbReference>
<dbReference type="Proteomes" id="UP000305848">
    <property type="component" value="Unassembled WGS sequence"/>
</dbReference>
<dbReference type="Pfam" id="PF06580">
    <property type="entry name" value="His_kinase"/>
    <property type="match status" value="1"/>
</dbReference>
<evidence type="ECO:0000256" key="1">
    <source>
        <dbReference type="SAM" id="Phobius"/>
    </source>
</evidence>
<name>A0A4U3L7T2_9BACT</name>
<feature type="transmembrane region" description="Helical" evidence="1">
    <location>
        <begin position="123"/>
        <end position="143"/>
    </location>
</feature>
<sequence>MKWKWSKPLKVQVYSFLISMPFIDVAFNTVLYDKQQWTDWRVWVFSYPLIYAIGIGSWYMHIQYDHFIRRLFPSLKQTKKRVLYKIFTNVLVMTPSVLFIFWVYDTFHILGYQLNSNDLKWGYLIGLSINVIFDTLWEVLYVLEKYKESLTEKELAEQTHTAHEFELLKNQVNPHFLFNCFNTLSSLIQEDKEEAEHFLDELSKVYRYLLKNNEDSMSTLEKEVAFISSYFQLLKTRYGDALQLNIDIDKRYYKYQVPSLSLQLLVENAVKHNIVSRQQPLIIEIFTTAGNKLVVNNNLQKKQLNRKSTRIGLNNIRLKYQLMGQKGFQVVEGKSNFMVVLPLLWNNMNDVVEMKV</sequence>
<dbReference type="GO" id="GO:0000155">
    <property type="term" value="F:phosphorelay sensor kinase activity"/>
    <property type="evidence" value="ECO:0007669"/>
    <property type="project" value="InterPro"/>
</dbReference>
<feature type="transmembrane region" description="Helical" evidence="1">
    <location>
        <begin position="12"/>
        <end position="32"/>
    </location>
</feature>
<feature type="transmembrane region" description="Helical" evidence="1">
    <location>
        <begin position="44"/>
        <end position="62"/>
    </location>
</feature>
<dbReference type="OrthoDB" id="9809908at2"/>
<evidence type="ECO:0000313" key="3">
    <source>
        <dbReference type="EMBL" id="TKK69737.1"/>
    </source>
</evidence>
<keyword evidence="1" id="KW-1133">Transmembrane helix</keyword>
<dbReference type="AlphaFoldDB" id="A0A4U3L7T2"/>
<keyword evidence="1" id="KW-0472">Membrane</keyword>
<dbReference type="PANTHER" id="PTHR34220">
    <property type="entry name" value="SENSOR HISTIDINE KINASE YPDA"/>
    <property type="match status" value="1"/>
</dbReference>
<evidence type="ECO:0000313" key="4">
    <source>
        <dbReference type="Proteomes" id="UP000305848"/>
    </source>
</evidence>
<accession>A0A4U3L7T2</accession>
<reference evidence="3 4" key="1">
    <citation type="submission" date="2019-05" db="EMBL/GenBank/DDBJ databases">
        <title>Panacibacter sp. strain 17mud1-8 Genome sequencing and assembly.</title>
        <authorList>
            <person name="Chhetri G."/>
        </authorList>
    </citation>
    <scope>NUCLEOTIDE SEQUENCE [LARGE SCALE GENOMIC DNA]</scope>
    <source>
        <strain evidence="3 4">17mud1-8</strain>
    </source>
</reference>
<keyword evidence="4" id="KW-1185">Reference proteome</keyword>
<dbReference type="InterPro" id="IPR050640">
    <property type="entry name" value="Bact_2-comp_sensor_kinase"/>
</dbReference>